<accession>A0AAU2W0V8</accession>
<gene>
    <name evidence="1" type="ORF">OG398_36620</name>
</gene>
<reference evidence="1" key="1">
    <citation type="submission" date="2022-10" db="EMBL/GenBank/DDBJ databases">
        <title>The complete genomes of actinobacterial strains from the NBC collection.</title>
        <authorList>
            <person name="Joergensen T.S."/>
            <person name="Alvarez Arevalo M."/>
            <person name="Sterndorff E.B."/>
            <person name="Faurdal D."/>
            <person name="Vuksanovic O."/>
            <person name="Mourched A.-S."/>
            <person name="Charusanti P."/>
            <person name="Shaw S."/>
            <person name="Blin K."/>
            <person name="Weber T."/>
        </authorList>
    </citation>
    <scope>NUCLEOTIDE SEQUENCE</scope>
    <source>
        <strain evidence="1">NBC_00008</strain>
    </source>
</reference>
<proteinExistence type="predicted"/>
<evidence type="ECO:0000313" key="1">
    <source>
        <dbReference type="EMBL" id="WTW73372.1"/>
    </source>
</evidence>
<protein>
    <recommendedName>
        <fullName evidence="2">SGNH/GDSL hydrolase family protein</fullName>
    </recommendedName>
</protein>
<name>A0AAU2W0V8_9ACTN</name>
<dbReference type="AlphaFoldDB" id="A0AAU2W0V8"/>
<dbReference type="InterPro" id="IPR045715">
    <property type="entry name" value="DUF6071"/>
</dbReference>
<sequence>MTPPAHRPVRLLVVNGCSMTYGDELRDRTEHSWAALLARLLDVPLVNLGACAGSNHRLVRVTVEQLGRLAQEYGLEPDEVLFLGMWTSINRFEVFTDEPDPRAGLPDLPDGGWRRIHASYIARRDRLSRAWYRDLQSEGGDRSEFLLHWTLLDAWLARRGYRYGFLWAYDPDPATFTQFPQYDSSTFLTRTIGSDALPYGGPSLYSLGKAGGDLGPDGHPLERTQQLYVEEHLHRWVTELLARGPA</sequence>
<dbReference type="Pfam" id="PF19547">
    <property type="entry name" value="DUF6071"/>
    <property type="match status" value="1"/>
</dbReference>
<organism evidence="1">
    <name type="scientific">Streptomyces sp. NBC_00008</name>
    <dbReference type="NCBI Taxonomy" id="2903610"/>
    <lineage>
        <taxon>Bacteria</taxon>
        <taxon>Bacillati</taxon>
        <taxon>Actinomycetota</taxon>
        <taxon>Actinomycetes</taxon>
        <taxon>Kitasatosporales</taxon>
        <taxon>Streptomycetaceae</taxon>
        <taxon>Streptomyces</taxon>
    </lineage>
</organism>
<evidence type="ECO:0008006" key="2">
    <source>
        <dbReference type="Google" id="ProtNLM"/>
    </source>
</evidence>
<dbReference type="EMBL" id="CP108313">
    <property type="protein sequence ID" value="WTW73372.1"/>
    <property type="molecule type" value="Genomic_DNA"/>
</dbReference>